<feature type="transmembrane region" description="Helical" evidence="7">
    <location>
        <begin position="115"/>
        <end position="138"/>
    </location>
</feature>
<feature type="region of interest" description="Disordered" evidence="6">
    <location>
        <begin position="335"/>
        <end position="396"/>
    </location>
</feature>
<feature type="transmembrane region" description="Helical" evidence="7">
    <location>
        <begin position="72"/>
        <end position="95"/>
    </location>
</feature>
<name>A0A1Y2M763_EPING</name>
<evidence type="ECO:0000256" key="1">
    <source>
        <dbReference type="ARBA" id="ARBA00004141"/>
    </source>
</evidence>
<dbReference type="AlphaFoldDB" id="A0A1Y2M763"/>
<evidence type="ECO:0000256" key="5">
    <source>
        <dbReference type="ARBA" id="ARBA00038359"/>
    </source>
</evidence>
<evidence type="ECO:0000256" key="7">
    <source>
        <dbReference type="SAM" id="Phobius"/>
    </source>
</evidence>
<dbReference type="GO" id="GO:0016020">
    <property type="term" value="C:membrane"/>
    <property type="evidence" value="ECO:0007669"/>
    <property type="project" value="UniProtKB-SubCell"/>
</dbReference>
<feature type="transmembrane region" description="Helical" evidence="7">
    <location>
        <begin position="236"/>
        <end position="255"/>
    </location>
</feature>
<dbReference type="OMA" id="MPIFWPI"/>
<dbReference type="PANTHER" id="PTHR33048:SF47">
    <property type="entry name" value="INTEGRAL MEMBRANE PROTEIN-RELATED"/>
    <property type="match status" value="1"/>
</dbReference>
<reference evidence="9 10" key="1">
    <citation type="journal article" date="2017" name="Genome Announc.">
        <title>Genome sequence of the saprophytic ascomycete Epicoccum nigrum ICMP 19927 strain isolated from New Zealand.</title>
        <authorList>
            <person name="Fokin M."/>
            <person name="Fleetwood D."/>
            <person name="Weir B.S."/>
            <person name="Villas-Boas S.G."/>
        </authorList>
    </citation>
    <scope>NUCLEOTIDE SEQUENCE [LARGE SCALE GENOMIC DNA]</scope>
    <source>
        <strain evidence="9 10">ICMP 19927</strain>
    </source>
</reference>
<evidence type="ECO:0000256" key="2">
    <source>
        <dbReference type="ARBA" id="ARBA00022692"/>
    </source>
</evidence>
<dbReference type="InParanoid" id="A0A1Y2M763"/>
<evidence type="ECO:0000256" key="3">
    <source>
        <dbReference type="ARBA" id="ARBA00022989"/>
    </source>
</evidence>
<keyword evidence="10" id="KW-1185">Reference proteome</keyword>
<evidence type="ECO:0000256" key="6">
    <source>
        <dbReference type="SAM" id="MobiDB-lite"/>
    </source>
</evidence>
<dbReference type="Pfam" id="PF20684">
    <property type="entry name" value="Fung_rhodopsin"/>
    <property type="match status" value="1"/>
</dbReference>
<feature type="compositionally biased region" description="Polar residues" evidence="6">
    <location>
        <begin position="346"/>
        <end position="358"/>
    </location>
</feature>
<organism evidence="9 10">
    <name type="scientific">Epicoccum nigrum</name>
    <name type="common">Soil fungus</name>
    <name type="synonym">Epicoccum purpurascens</name>
    <dbReference type="NCBI Taxonomy" id="105696"/>
    <lineage>
        <taxon>Eukaryota</taxon>
        <taxon>Fungi</taxon>
        <taxon>Dikarya</taxon>
        <taxon>Ascomycota</taxon>
        <taxon>Pezizomycotina</taxon>
        <taxon>Dothideomycetes</taxon>
        <taxon>Pleosporomycetidae</taxon>
        <taxon>Pleosporales</taxon>
        <taxon>Pleosporineae</taxon>
        <taxon>Didymellaceae</taxon>
        <taxon>Epicoccum</taxon>
    </lineage>
</organism>
<evidence type="ECO:0000313" key="9">
    <source>
        <dbReference type="EMBL" id="OSS51955.1"/>
    </source>
</evidence>
<gene>
    <name evidence="9" type="ORF">B5807_03939</name>
</gene>
<comment type="similarity">
    <text evidence="5">Belongs to the SAT4 family.</text>
</comment>
<keyword evidence="3 7" id="KW-1133">Transmembrane helix</keyword>
<comment type="subcellular location">
    <subcellularLocation>
        <location evidence="1">Membrane</location>
        <topology evidence="1">Multi-pass membrane protein</topology>
    </subcellularLocation>
</comment>
<keyword evidence="4 7" id="KW-0472">Membrane</keyword>
<accession>A0A1Y2M763</accession>
<feature type="transmembrane region" description="Helical" evidence="7">
    <location>
        <begin position="39"/>
        <end position="60"/>
    </location>
</feature>
<dbReference type="InterPro" id="IPR049326">
    <property type="entry name" value="Rhodopsin_dom_fungi"/>
</dbReference>
<feature type="transmembrane region" description="Helical" evidence="7">
    <location>
        <begin position="200"/>
        <end position="224"/>
    </location>
</feature>
<evidence type="ECO:0000256" key="4">
    <source>
        <dbReference type="ARBA" id="ARBA00023136"/>
    </source>
</evidence>
<dbReference type="EMBL" id="KZ107840">
    <property type="protein sequence ID" value="OSS51955.1"/>
    <property type="molecule type" value="Genomic_DNA"/>
</dbReference>
<evidence type="ECO:0000313" key="10">
    <source>
        <dbReference type="Proteomes" id="UP000193240"/>
    </source>
</evidence>
<proteinExistence type="inferred from homology"/>
<dbReference type="InterPro" id="IPR052337">
    <property type="entry name" value="SAT4-like"/>
</dbReference>
<sequence length="396" mass="44678">MSSKSSPEVQEWESLLTAAFLAAPDKYEPLPLSNKPETIYGSILSFLVVAWAAVLLRLWVRLRLVKEPGWDDFLVFVAALCNTIATITVCFSVKYGGLGHHMLYHDTDTISTYFLTFWLAHSVYLTETTVIKVSLLVQYLRIFKAGRMRWLCLGLAGLITLWGLAFSFIGWFPCFPVRAMWDRTGHFKCYGFGYSDHKSFIAMFQIHSASNMVFDLAVFVIPLVLFRAPNLKGKNFLALAGMFSIGAVAVMISIWRLYSIVLHKAALAPYPDFTWWTPTSIVLTCLEIDLAIICASMPIFWPVIEKSFEAIFISHEIQVVETRVENHGLAYELEHTKSQKQHRRGSSTTSTRELTATGSEDGYKEFSVGVDPLSAEAQNMGPETNIDSGPRRKWEI</sequence>
<keyword evidence="2 7" id="KW-0812">Transmembrane</keyword>
<dbReference type="PANTHER" id="PTHR33048">
    <property type="entry name" value="PTH11-LIKE INTEGRAL MEMBRANE PROTEIN (AFU_ORTHOLOGUE AFUA_5G11245)"/>
    <property type="match status" value="1"/>
</dbReference>
<feature type="transmembrane region" description="Helical" evidence="7">
    <location>
        <begin position="150"/>
        <end position="172"/>
    </location>
</feature>
<feature type="transmembrane region" description="Helical" evidence="7">
    <location>
        <begin position="275"/>
        <end position="301"/>
    </location>
</feature>
<feature type="domain" description="Rhodopsin" evidence="8">
    <location>
        <begin position="56"/>
        <end position="305"/>
    </location>
</feature>
<evidence type="ECO:0000259" key="8">
    <source>
        <dbReference type="Pfam" id="PF20684"/>
    </source>
</evidence>
<protein>
    <recommendedName>
        <fullName evidence="8">Rhodopsin domain-containing protein</fullName>
    </recommendedName>
</protein>
<dbReference type="Proteomes" id="UP000193240">
    <property type="component" value="Unassembled WGS sequence"/>
</dbReference>